<dbReference type="GO" id="GO:0008239">
    <property type="term" value="F:dipeptidyl-peptidase activity"/>
    <property type="evidence" value="ECO:0007669"/>
    <property type="project" value="TreeGrafter"/>
</dbReference>
<dbReference type="SUPFAM" id="SSF53474">
    <property type="entry name" value="alpha/beta-Hydrolases"/>
    <property type="match status" value="1"/>
</dbReference>
<dbReference type="AlphaFoldDB" id="A0A517NXJ1"/>
<keyword evidence="4" id="KW-0378">Hydrolase</keyword>
<evidence type="ECO:0000313" key="4">
    <source>
        <dbReference type="EMBL" id="QDT11838.1"/>
    </source>
</evidence>
<feature type="domain" description="Peptidase S9 prolyl oligopeptidase catalytic" evidence="2">
    <location>
        <begin position="580"/>
        <end position="773"/>
    </location>
</feature>
<reference evidence="4 5" key="1">
    <citation type="submission" date="2019-02" db="EMBL/GenBank/DDBJ databases">
        <title>Deep-cultivation of Planctomycetes and their phenomic and genomic characterization uncovers novel biology.</title>
        <authorList>
            <person name="Wiegand S."/>
            <person name="Jogler M."/>
            <person name="Boedeker C."/>
            <person name="Pinto D."/>
            <person name="Vollmers J."/>
            <person name="Rivas-Marin E."/>
            <person name="Kohn T."/>
            <person name="Peeters S.H."/>
            <person name="Heuer A."/>
            <person name="Rast P."/>
            <person name="Oberbeckmann S."/>
            <person name="Bunk B."/>
            <person name="Jeske O."/>
            <person name="Meyerdierks A."/>
            <person name="Storesund J.E."/>
            <person name="Kallscheuer N."/>
            <person name="Luecker S."/>
            <person name="Lage O.M."/>
            <person name="Pohl T."/>
            <person name="Merkel B.J."/>
            <person name="Hornburger P."/>
            <person name="Mueller R.-W."/>
            <person name="Bruemmer F."/>
            <person name="Labrenz M."/>
            <person name="Spormann A.M."/>
            <person name="Op den Camp H."/>
            <person name="Overmann J."/>
            <person name="Amann R."/>
            <person name="Jetten M.S.M."/>
            <person name="Mascher T."/>
            <person name="Medema M.H."/>
            <person name="Devos D.P."/>
            <person name="Kaster A.-K."/>
            <person name="Ovreas L."/>
            <person name="Rohde M."/>
            <person name="Galperin M.Y."/>
            <person name="Jogler C."/>
        </authorList>
    </citation>
    <scope>NUCLEOTIDE SEQUENCE [LARGE SCALE GENOMIC DNA]</scope>
    <source>
        <strain evidence="4 5">K23_9</strain>
    </source>
</reference>
<dbReference type="EMBL" id="CP036526">
    <property type="protein sequence ID" value="QDT11838.1"/>
    <property type="molecule type" value="Genomic_DNA"/>
</dbReference>
<dbReference type="Pfam" id="PF00930">
    <property type="entry name" value="DPPIV_N"/>
    <property type="match status" value="1"/>
</dbReference>
<dbReference type="InterPro" id="IPR001375">
    <property type="entry name" value="Peptidase_S9_cat"/>
</dbReference>
<gene>
    <name evidence="4" type="primary">ptpA_2</name>
    <name evidence="4" type="ORF">K239x_38380</name>
</gene>
<accession>A0A517NXJ1</accession>
<evidence type="ECO:0000259" key="2">
    <source>
        <dbReference type="Pfam" id="PF00326"/>
    </source>
</evidence>
<dbReference type="Proteomes" id="UP000319817">
    <property type="component" value="Chromosome"/>
</dbReference>
<dbReference type="PANTHER" id="PTHR11731">
    <property type="entry name" value="PROTEASE FAMILY S9B,C DIPEPTIDYL-PEPTIDASE IV-RELATED"/>
    <property type="match status" value="1"/>
</dbReference>
<name>A0A517NXJ1_9BACT</name>
<sequence length="780" mass="88556" precursor="true">MLHLQFPSRLVGVFVFLASLSMQSATGQELAPQLKTAPASKTAKSATEDSVKTEALLSIDRIYKNGEFGSKSVIAQWFSQDSPDAEANYTTLQASEESKGFQDIVLHDVVSRDTNVLVAASDLIPPGESKPLRIQGHTWSQDKNKLLVYTNSKRVWRSNTRGDYWVLDRSSRQLTKLGGEGPASTMMFAKFSPSGKQVAFVRERNIYVEDLFDHSIVQLTHTQSDDEINGTTEWVYEEEFGLRDAFLWSPDGQSIAYWQLNTSGVQRFPLVNNTDSLYPTVTWFAYPKVGQRNPMCRVGVVDIQGQSTRWINVPGDLRDNYIPRMQWIGESNQLLIQQLNRLQNTNRLFVASATREDVRPLMVEKDEAWVDVHDEIFWNDDATRFTWLSDRDGWRHVYTVDLQTGESQLVTPGEFDVVELLHWDQANDQVYFIASPDNPTERYLWRASLDGNDVQRVSPQGFAGVHSYKISPDAKWAVHTRSSADTPPITQLVSLPEHQVKRVLEDNHVLVEKLNALARTETEYFSIDIGDDIDLYGWCIKPPKLSDTAKHPLLCYVYGEPAGSTVVNRWGGNSYLWHLMLAQKGYVVMSFDNRGTKSPRGRAFRKSIYKKIGILPPADQAAAVEAVLKERTYLDRNKVAVWGWSGGGSSSLQAIFKYPDLYNTAMAVAPVPNQRYYDTVYQERYMSLPELNVKGFTEGSAINFAKQLQGNLLLVHGTADDNCHYQTTEMLIDELIAHNKQFTMFAYPNRTHAVSERKNTTRHLRQMMADYLLDKMPPNN</sequence>
<proteinExistence type="predicted"/>
<dbReference type="Gene3D" id="3.40.50.1820">
    <property type="entry name" value="alpha/beta hydrolase"/>
    <property type="match status" value="1"/>
</dbReference>
<dbReference type="InterPro" id="IPR029058">
    <property type="entry name" value="AB_hydrolase_fold"/>
</dbReference>
<dbReference type="Pfam" id="PF00326">
    <property type="entry name" value="Peptidase_S9"/>
    <property type="match status" value="1"/>
</dbReference>
<organism evidence="4 5">
    <name type="scientific">Stieleria marina</name>
    <dbReference type="NCBI Taxonomy" id="1930275"/>
    <lineage>
        <taxon>Bacteria</taxon>
        <taxon>Pseudomonadati</taxon>
        <taxon>Planctomycetota</taxon>
        <taxon>Planctomycetia</taxon>
        <taxon>Pirellulales</taxon>
        <taxon>Pirellulaceae</taxon>
        <taxon>Stieleria</taxon>
    </lineage>
</organism>
<dbReference type="GO" id="GO:0008236">
    <property type="term" value="F:serine-type peptidase activity"/>
    <property type="evidence" value="ECO:0007669"/>
    <property type="project" value="InterPro"/>
</dbReference>
<dbReference type="RefSeq" id="WP_145419605.1">
    <property type="nucleotide sequence ID" value="NZ_CP036526.1"/>
</dbReference>
<protein>
    <submittedName>
        <fullName evidence="4">Prolyl tripeptidyl peptidase</fullName>
        <ecNumber evidence="4">3.4.14.12</ecNumber>
    </submittedName>
</protein>
<dbReference type="OrthoDB" id="108903at2"/>
<feature type="signal peptide" evidence="1">
    <location>
        <begin position="1"/>
        <end position="27"/>
    </location>
</feature>
<keyword evidence="1" id="KW-0732">Signal</keyword>
<evidence type="ECO:0000259" key="3">
    <source>
        <dbReference type="Pfam" id="PF00930"/>
    </source>
</evidence>
<dbReference type="InterPro" id="IPR050278">
    <property type="entry name" value="Serine_Prot_S9B/DPPIV"/>
</dbReference>
<feature type="domain" description="Dipeptidylpeptidase IV N-terminal" evidence="3">
    <location>
        <begin position="140"/>
        <end position="488"/>
    </location>
</feature>
<dbReference type="GO" id="GO:0006508">
    <property type="term" value="P:proteolysis"/>
    <property type="evidence" value="ECO:0007669"/>
    <property type="project" value="InterPro"/>
</dbReference>
<dbReference type="SUPFAM" id="SSF82171">
    <property type="entry name" value="DPP6 N-terminal domain-like"/>
    <property type="match status" value="1"/>
</dbReference>
<evidence type="ECO:0000313" key="5">
    <source>
        <dbReference type="Proteomes" id="UP000319817"/>
    </source>
</evidence>
<evidence type="ECO:0000256" key="1">
    <source>
        <dbReference type="SAM" id="SignalP"/>
    </source>
</evidence>
<dbReference type="EC" id="3.4.14.12" evidence="4"/>
<dbReference type="Gene3D" id="2.140.10.30">
    <property type="entry name" value="Dipeptidylpeptidase IV, N-terminal domain"/>
    <property type="match status" value="1"/>
</dbReference>
<dbReference type="InterPro" id="IPR002469">
    <property type="entry name" value="Peptidase_S9B_N"/>
</dbReference>
<keyword evidence="5" id="KW-1185">Reference proteome</keyword>
<feature type="chain" id="PRO_5021832159" evidence="1">
    <location>
        <begin position="28"/>
        <end position="780"/>
    </location>
</feature>
<dbReference type="PANTHER" id="PTHR11731:SF193">
    <property type="entry name" value="DIPEPTIDYL PEPTIDASE 9"/>
    <property type="match status" value="1"/>
</dbReference>